<organism evidence="1">
    <name type="scientific">marine metagenome</name>
    <dbReference type="NCBI Taxonomy" id="408172"/>
    <lineage>
        <taxon>unclassified sequences</taxon>
        <taxon>metagenomes</taxon>
        <taxon>ecological metagenomes</taxon>
    </lineage>
</organism>
<dbReference type="AlphaFoldDB" id="A0A382NZC0"/>
<dbReference type="EMBL" id="UINC01103442">
    <property type="protein sequence ID" value="SVC65837.1"/>
    <property type="molecule type" value="Genomic_DNA"/>
</dbReference>
<accession>A0A382NZC0</accession>
<reference evidence="1" key="1">
    <citation type="submission" date="2018-05" db="EMBL/GenBank/DDBJ databases">
        <authorList>
            <person name="Lanie J.A."/>
            <person name="Ng W.-L."/>
            <person name="Kazmierczak K.M."/>
            <person name="Andrzejewski T.M."/>
            <person name="Davidsen T.M."/>
            <person name="Wayne K.J."/>
            <person name="Tettelin H."/>
            <person name="Glass J.I."/>
            <person name="Rusch D."/>
            <person name="Podicherti R."/>
            <person name="Tsui H.-C.T."/>
            <person name="Winkler M.E."/>
        </authorList>
    </citation>
    <scope>NUCLEOTIDE SEQUENCE</scope>
</reference>
<sequence length="170" mass="18706">MRFYRFLLVAIVFAIAPISVGQAQTALFLSDDASLLAAVEAKLPDGVELLTHQITTNADKGVITTDEGQTIRFSTLFHSRSLKGSQERERLYTEYGPDYLILAWITEEGKDKYANYGVSKSKLKATVRIVDGKTGAHVLLKKLSHSTELALDSSEDSDAEREELIEAALA</sequence>
<evidence type="ECO:0000313" key="1">
    <source>
        <dbReference type="EMBL" id="SVC65837.1"/>
    </source>
</evidence>
<feature type="non-terminal residue" evidence="1">
    <location>
        <position position="170"/>
    </location>
</feature>
<gene>
    <name evidence="1" type="ORF">METZ01_LOCUS318691</name>
</gene>
<name>A0A382NZC0_9ZZZZ</name>
<proteinExistence type="predicted"/>
<protein>
    <submittedName>
        <fullName evidence="1">Uncharacterized protein</fullName>
    </submittedName>
</protein>